<protein>
    <submittedName>
        <fullName evidence="3">MBL fold metallo-hydrolase</fullName>
    </submittedName>
</protein>
<dbReference type="InterPro" id="IPR052159">
    <property type="entry name" value="Competence_DNA_uptake"/>
</dbReference>
<feature type="region of interest" description="Disordered" evidence="1">
    <location>
        <begin position="36"/>
        <end position="61"/>
    </location>
</feature>
<dbReference type="Gene3D" id="3.60.15.10">
    <property type="entry name" value="Ribonuclease Z/Hydroxyacylglutathione hydrolase-like"/>
    <property type="match status" value="1"/>
</dbReference>
<evidence type="ECO:0000256" key="1">
    <source>
        <dbReference type="SAM" id="MobiDB-lite"/>
    </source>
</evidence>
<dbReference type="AlphaFoldDB" id="A0A9D2SFN5"/>
<proteinExistence type="predicted"/>
<comment type="caution">
    <text evidence="3">The sequence shown here is derived from an EMBL/GenBank/DDBJ whole genome shotgun (WGS) entry which is preliminary data.</text>
</comment>
<dbReference type="InterPro" id="IPR001279">
    <property type="entry name" value="Metallo-B-lactamas"/>
</dbReference>
<dbReference type="PANTHER" id="PTHR30619:SF7">
    <property type="entry name" value="BETA-LACTAMASE DOMAIN PROTEIN"/>
    <property type="match status" value="1"/>
</dbReference>
<dbReference type="InterPro" id="IPR036866">
    <property type="entry name" value="RibonucZ/Hydroxyglut_hydro"/>
</dbReference>
<evidence type="ECO:0000259" key="2">
    <source>
        <dbReference type="SMART" id="SM00849"/>
    </source>
</evidence>
<dbReference type="Pfam" id="PF00753">
    <property type="entry name" value="Lactamase_B"/>
    <property type="match status" value="1"/>
</dbReference>
<feature type="domain" description="Metallo-beta-lactamase" evidence="2">
    <location>
        <begin position="77"/>
        <end position="270"/>
    </location>
</feature>
<reference evidence="3" key="1">
    <citation type="journal article" date="2021" name="PeerJ">
        <title>Extensive microbial diversity within the chicken gut microbiome revealed by metagenomics and culture.</title>
        <authorList>
            <person name="Gilroy R."/>
            <person name="Ravi A."/>
            <person name="Getino M."/>
            <person name="Pursley I."/>
            <person name="Horton D.L."/>
            <person name="Alikhan N.F."/>
            <person name="Baker D."/>
            <person name="Gharbi K."/>
            <person name="Hall N."/>
            <person name="Watson M."/>
            <person name="Adriaenssens E.M."/>
            <person name="Foster-Nyarko E."/>
            <person name="Jarju S."/>
            <person name="Secka A."/>
            <person name="Antonio M."/>
            <person name="Oren A."/>
            <person name="Chaudhuri R.R."/>
            <person name="La Ragione R."/>
            <person name="Hildebrand F."/>
            <person name="Pallen M.J."/>
        </authorList>
    </citation>
    <scope>NUCLEOTIDE SEQUENCE</scope>
    <source>
        <strain evidence="3">CHK180-15479</strain>
    </source>
</reference>
<dbReference type="InterPro" id="IPR035681">
    <property type="entry name" value="ComA-like_MBL"/>
</dbReference>
<gene>
    <name evidence="3" type="ORF">H9704_01075</name>
</gene>
<evidence type="ECO:0000313" key="4">
    <source>
        <dbReference type="Proteomes" id="UP000823910"/>
    </source>
</evidence>
<name>A0A9D2SFN5_9FIRM</name>
<dbReference type="EMBL" id="DWWT01000002">
    <property type="protein sequence ID" value="HJC04746.1"/>
    <property type="molecule type" value="Genomic_DNA"/>
</dbReference>
<dbReference type="PANTHER" id="PTHR30619">
    <property type="entry name" value="DNA INTERNALIZATION/COMPETENCE PROTEIN COMEC/REC2"/>
    <property type="match status" value="1"/>
</dbReference>
<sequence length="316" mass="33130">MTRRRTRRKKPIPALLALALALLSLALGEYKGLLPTGTGQGEEPIVQTGSEASPGQEPSALPAADGAMTVHFIDVGQGDSLLAESDGHFLLVDAGENDQGDTVIAYLREAGVTSLDYVIGTHPHSDHIGGLDDVIRAFDVKAVILPPVAHTTKTFEDVLDAVQEKNLTLTQPKPGDSYALGDAAFTILAPQADYGDDLNNWSVGIRLACAEGALVACGDAEAQAEEDIAASSLPLSADVLKVGHHGSSTSTSNAFLQAVSPAWAVISCGEGNSYGHPHEETLKKLEDAGVSVLRTDLLGDITAQWGEDGIAWTYEK</sequence>
<evidence type="ECO:0000313" key="3">
    <source>
        <dbReference type="EMBL" id="HJC04746.1"/>
    </source>
</evidence>
<dbReference type="SUPFAM" id="SSF56281">
    <property type="entry name" value="Metallo-hydrolase/oxidoreductase"/>
    <property type="match status" value="1"/>
</dbReference>
<accession>A0A9D2SFN5</accession>
<dbReference type="SMART" id="SM00849">
    <property type="entry name" value="Lactamase_B"/>
    <property type="match status" value="1"/>
</dbReference>
<reference evidence="3" key="2">
    <citation type="submission" date="2021-04" db="EMBL/GenBank/DDBJ databases">
        <authorList>
            <person name="Gilroy R."/>
        </authorList>
    </citation>
    <scope>NUCLEOTIDE SEQUENCE</scope>
    <source>
        <strain evidence="3">CHK180-15479</strain>
    </source>
</reference>
<organism evidence="3 4">
    <name type="scientific">Candidatus Enterocloster excrementipullorum</name>
    <dbReference type="NCBI Taxonomy" id="2838559"/>
    <lineage>
        <taxon>Bacteria</taxon>
        <taxon>Bacillati</taxon>
        <taxon>Bacillota</taxon>
        <taxon>Clostridia</taxon>
        <taxon>Lachnospirales</taxon>
        <taxon>Lachnospiraceae</taxon>
        <taxon>Enterocloster</taxon>
    </lineage>
</organism>
<dbReference type="Proteomes" id="UP000823910">
    <property type="component" value="Unassembled WGS sequence"/>
</dbReference>
<dbReference type="CDD" id="cd07731">
    <property type="entry name" value="ComA-like_MBL-fold"/>
    <property type="match status" value="1"/>
</dbReference>